<evidence type="ECO:0000313" key="4">
    <source>
        <dbReference type="Proteomes" id="UP000316726"/>
    </source>
</evidence>
<dbReference type="Proteomes" id="UP000316726">
    <property type="component" value="Chromosome 2"/>
</dbReference>
<feature type="domain" description="Nuclease associated modular" evidence="2">
    <location>
        <begin position="85"/>
        <end position="105"/>
    </location>
</feature>
<dbReference type="EMBL" id="CP031035">
    <property type="protein sequence ID" value="QDZ18968.1"/>
    <property type="molecule type" value="Genomic_DNA"/>
</dbReference>
<dbReference type="Pfam" id="PF07460">
    <property type="entry name" value="NUMOD3"/>
    <property type="match status" value="1"/>
</dbReference>
<organism evidence="3 4">
    <name type="scientific">Chloropicon primus</name>
    <dbReference type="NCBI Taxonomy" id="1764295"/>
    <lineage>
        <taxon>Eukaryota</taxon>
        <taxon>Viridiplantae</taxon>
        <taxon>Chlorophyta</taxon>
        <taxon>Chloropicophyceae</taxon>
        <taxon>Chloropicales</taxon>
        <taxon>Chloropicaceae</taxon>
        <taxon>Chloropicon</taxon>
    </lineage>
</organism>
<name>A0A5B8MEC3_9CHLO</name>
<accession>A0A5B8MEC3</accession>
<reference evidence="3 4" key="1">
    <citation type="submission" date="2018-07" db="EMBL/GenBank/DDBJ databases">
        <title>The complete nuclear genome of the prasinophyte Chloropicon primus (CCMP1205).</title>
        <authorList>
            <person name="Pombert J.-F."/>
            <person name="Otis C."/>
            <person name="Turmel M."/>
            <person name="Lemieux C."/>
        </authorList>
    </citation>
    <scope>NUCLEOTIDE SEQUENCE [LARGE SCALE GENOMIC DNA]</scope>
    <source>
        <strain evidence="3 4">CCMP1205</strain>
    </source>
</reference>
<dbReference type="InterPro" id="IPR003611">
    <property type="entry name" value="NUMOD3"/>
</dbReference>
<keyword evidence="4" id="KW-1185">Reference proteome</keyword>
<evidence type="ECO:0000259" key="2">
    <source>
        <dbReference type="Pfam" id="PF07460"/>
    </source>
</evidence>
<gene>
    <name evidence="3" type="ORF">A3770_02p14860</name>
</gene>
<feature type="compositionally biased region" description="Basic and acidic residues" evidence="1">
    <location>
        <begin position="126"/>
        <end position="137"/>
    </location>
</feature>
<evidence type="ECO:0000313" key="3">
    <source>
        <dbReference type="EMBL" id="QDZ18968.1"/>
    </source>
</evidence>
<feature type="region of interest" description="Disordered" evidence="1">
    <location>
        <begin position="156"/>
        <end position="178"/>
    </location>
</feature>
<proteinExistence type="predicted"/>
<dbReference type="GO" id="GO:0003677">
    <property type="term" value="F:DNA binding"/>
    <property type="evidence" value="ECO:0007669"/>
    <property type="project" value="InterPro"/>
</dbReference>
<dbReference type="AlphaFoldDB" id="A0A5B8MEC3"/>
<feature type="compositionally biased region" description="Acidic residues" evidence="1">
    <location>
        <begin position="162"/>
        <end position="172"/>
    </location>
</feature>
<protein>
    <recommendedName>
        <fullName evidence="2">Nuclease associated modular domain-containing protein</fullName>
    </recommendedName>
</protein>
<sequence length="178" mass="19463">MAAVFAVPRLARPSVLLRRPRPSWITRPCARPRDGTSSGDLFSSYDDYDGGSACDPVPGREDASQSTGSRRRRSTNAAGAPATTRRLSVEHREAISRALKGRKKPAGFMSEVHKAKIKATQKSRKKPEDFMAEEHRKKISESMRKAWARRKAKAALEAAAAADDDDVDGVPSDDEKGS</sequence>
<feature type="compositionally biased region" description="Basic residues" evidence="1">
    <location>
        <begin position="115"/>
        <end position="125"/>
    </location>
</feature>
<evidence type="ECO:0000256" key="1">
    <source>
        <dbReference type="SAM" id="MobiDB-lite"/>
    </source>
</evidence>
<feature type="region of interest" description="Disordered" evidence="1">
    <location>
        <begin position="21"/>
        <end position="137"/>
    </location>
</feature>